<dbReference type="PANTHER" id="PTHR44757">
    <property type="entry name" value="DIGUANYLATE CYCLASE DGCP"/>
    <property type="match status" value="1"/>
</dbReference>
<protein>
    <submittedName>
        <fullName evidence="5">Diguanylate cyclase (GGDEF)-like protein</fullName>
    </submittedName>
</protein>
<dbReference type="Gene3D" id="3.30.70.270">
    <property type="match status" value="1"/>
</dbReference>
<dbReference type="PANTHER" id="PTHR44757:SF2">
    <property type="entry name" value="BIOFILM ARCHITECTURE MAINTENANCE PROTEIN MBAA"/>
    <property type="match status" value="1"/>
</dbReference>
<feature type="domain" description="GGDEF" evidence="3">
    <location>
        <begin position="311"/>
        <end position="443"/>
    </location>
</feature>
<evidence type="ECO:0000256" key="1">
    <source>
        <dbReference type="PROSITE-ProRule" id="PRU00244"/>
    </source>
</evidence>
<dbReference type="InterPro" id="IPR043128">
    <property type="entry name" value="Rev_trsase/Diguanyl_cyclase"/>
</dbReference>
<dbReference type="SUPFAM" id="SSF55073">
    <property type="entry name" value="Nucleotide cyclase"/>
    <property type="match status" value="1"/>
</dbReference>
<comment type="caution">
    <text evidence="5">The sequence shown here is derived from an EMBL/GenBank/DDBJ whole genome shotgun (WGS) entry which is preliminary data.</text>
</comment>
<dbReference type="InterPro" id="IPR005330">
    <property type="entry name" value="MHYT_dom"/>
</dbReference>
<dbReference type="FunFam" id="3.20.20.450:FF:000001">
    <property type="entry name" value="Cyclic di-GMP phosphodiesterase yahA"/>
    <property type="match status" value="1"/>
</dbReference>
<reference evidence="5 6" key="1">
    <citation type="submission" date="2020-08" db="EMBL/GenBank/DDBJ databases">
        <title>Functional genomics of gut bacteria from endangered species of beetles.</title>
        <authorList>
            <person name="Carlos-Shanley C."/>
        </authorList>
    </citation>
    <scope>NUCLEOTIDE SEQUENCE [LARGE SCALE GENOMIC DNA]</scope>
    <source>
        <strain evidence="5 6">S00239</strain>
    </source>
</reference>
<feature type="transmembrane region" description="Helical" evidence="1">
    <location>
        <begin position="177"/>
        <end position="198"/>
    </location>
</feature>
<dbReference type="InterPro" id="IPR001633">
    <property type="entry name" value="EAL_dom"/>
</dbReference>
<feature type="transmembrane region" description="Helical" evidence="1">
    <location>
        <begin position="82"/>
        <end position="99"/>
    </location>
</feature>
<keyword evidence="1" id="KW-0472">Membrane</keyword>
<dbReference type="CDD" id="cd01948">
    <property type="entry name" value="EAL"/>
    <property type="match status" value="1"/>
</dbReference>
<dbReference type="PROSITE" id="PS50924">
    <property type="entry name" value="MHYT"/>
    <property type="match status" value="1"/>
</dbReference>
<dbReference type="Pfam" id="PF03707">
    <property type="entry name" value="MHYT"/>
    <property type="match status" value="3"/>
</dbReference>
<dbReference type="Pfam" id="PF00990">
    <property type="entry name" value="GGDEF"/>
    <property type="match status" value="1"/>
</dbReference>
<dbReference type="PROSITE" id="PS50883">
    <property type="entry name" value="EAL"/>
    <property type="match status" value="1"/>
</dbReference>
<sequence>MAFLTARYSPELVTASLLIASLASYVTLDLAKRVRSVDATAARTWWLGGSVAMGTGIWSMHFVGMFAYTLPIELGYRGLQTLLSWLAAVLVSAVALGLASRGRLSLGRLAAGALSMGLGICAMHYIGMAALDLSPGIVWNWHWVGISALIAVGASAVALLIFFWLRQVSSRRSGLYQGLAAVVMGLAISGMHYSGMAAAQFPEGTVCLSADELRGDELGGLVMAATLLMLGLTLFTSTLDARAQSKAVRLSTSLQDANKQLQSANAELRRRAFLDPLTDLPNRLLFEDRLQHALNRSGREEQRAGPPNRMDRVAVLCIDLDGFKPVNDSFGHAAGDEVLRQVAQRLAATARERDTVARIGGDEFVLLMEDVPSMADCAALALRLLAALAEPIVVQGQPLQISGSVGIAVFPDHGEAHKLMVQADAAMYSAKRAGGNTYAVFESHMDANAQEQLSLQLALRQAIAGDASEQLALYYQPKFDAARGQIRGAEALLRWRHPERGMVAPDVFIPIAERFGLINELGNWVIDESCRQLQAWESQGLHMRLSINLSVHQLRQPDLVQRIGRALQSHGIAPDRLLCEITESVAMEDIKTTQRAFEGLGRLGVFLSIDDFGTGYSSLSYLRQLPARQLKIDRSFIQDLELSLDARAVVDGVIKLAHALGLNVVAEGVETEAQRDILVGLSCNELQGYLFAKPMPADDLSDWARGQGPVGGAEFSPSIYEGRI</sequence>
<feature type="transmembrane region" description="Helical" evidence="1">
    <location>
        <begin position="143"/>
        <end position="165"/>
    </location>
</feature>
<keyword evidence="6" id="KW-1185">Reference proteome</keyword>
<dbReference type="InterPro" id="IPR035919">
    <property type="entry name" value="EAL_sf"/>
</dbReference>
<feature type="transmembrane region" description="Helical" evidence="1">
    <location>
        <begin position="218"/>
        <end position="239"/>
    </location>
</feature>
<proteinExistence type="predicted"/>
<dbReference type="Gene3D" id="3.20.20.450">
    <property type="entry name" value="EAL domain"/>
    <property type="match status" value="1"/>
</dbReference>
<name>A0A840LEL6_9BURK</name>
<evidence type="ECO:0000259" key="4">
    <source>
        <dbReference type="PROSITE" id="PS50924"/>
    </source>
</evidence>
<feature type="transmembrane region" description="Helical" evidence="1">
    <location>
        <begin position="111"/>
        <end position="131"/>
    </location>
</feature>
<dbReference type="EMBL" id="JACHLP010000006">
    <property type="protein sequence ID" value="MBB4844638.1"/>
    <property type="molecule type" value="Genomic_DNA"/>
</dbReference>
<dbReference type="NCBIfam" id="TIGR00254">
    <property type="entry name" value="GGDEF"/>
    <property type="match status" value="1"/>
</dbReference>
<dbReference type="SUPFAM" id="SSF141868">
    <property type="entry name" value="EAL domain-like"/>
    <property type="match status" value="1"/>
</dbReference>
<dbReference type="AlphaFoldDB" id="A0A840LEL6"/>
<keyword evidence="1" id="KW-1133">Transmembrane helix</keyword>
<evidence type="ECO:0000313" key="5">
    <source>
        <dbReference type="EMBL" id="MBB4844638.1"/>
    </source>
</evidence>
<evidence type="ECO:0000259" key="3">
    <source>
        <dbReference type="PROSITE" id="PS50887"/>
    </source>
</evidence>
<organism evidence="5 6">
    <name type="scientific">Roseateles oligotrophus</name>
    <dbReference type="NCBI Taxonomy" id="1769250"/>
    <lineage>
        <taxon>Bacteria</taxon>
        <taxon>Pseudomonadati</taxon>
        <taxon>Pseudomonadota</taxon>
        <taxon>Betaproteobacteria</taxon>
        <taxon>Burkholderiales</taxon>
        <taxon>Sphaerotilaceae</taxon>
        <taxon>Roseateles</taxon>
    </lineage>
</organism>
<feature type="domain" description="MHYT" evidence="4">
    <location>
        <begin position="8"/>
        <end position="202"/>
    </location>
</feature>
<dbReference type="Proteomes" id="UP000562027">
    <property type="component" value="Unassembled WGS sequence"/>
</dbReference>
<accession>A0A840LEL6</accession>
<dbReference type="RefSeq" id="WP_184301334.1">
    <property type="nucleotide sequence ID" value="NZ_JACHLP010000006.1"/>
</dbReference>
<feature type="domain" description="EAL" evidence="2">
    <location>
        <begin position="452"/>
        <end position="708"/>
    </location>
</feature>
<dbReference type="CDD" id="cd01949">
    <property type="entry name" value="GGDEF"/>
    <property type="match status" value="1"/>
</dbReference>
<dbReference type="PROSITE" id="PS50887">
    <property type="entry name" value="GGDEF"/>
    <property type="match status" value="1"/>
</dbReference>
<dbReference type="InterPro" id="IPR052155">
    <property type="entry name" value="Biofilm_reg_signaling"/>
</dbReference>
<evidence type="ECO:0000259" key="2">
    <source>
        <dbReference type="PROSITE" id="PS50883"/>
    </source>
</evidence>
<feature type="transmembrane region" description="Helical" evidence="1">
    <location>
        <begin position="44"/>
        <end position="70"/>
    </location>
</feature>
<dbReference type="GO" id="GO:0016020">
    <property type="term" value="C:membrane"/>
    <property type="evidence" value="ECO:0007669"/>
    <property type="project" value="UniProtKB-UniRule"/>
</dbReference>
<dbReference type="InterPro" id="IPR000160">
    <property type="entry name" value="GGDEF_dom"/>
</dbReference>
<dbReference type="Pfam" id="PF00563">
    <property type="entry name" value="EAL"/>
    <property type="match status" value="1"/>
</dbReference>
<dbReference type="SMART" id="SM00052">
    <property type="entry name" value="EAL"/>
    <property type="match status" value="1"/>
</dbReference>
<dbReference type="InterPro" id="IPR029787">
    <property type="entry name" value="Nucleotide_cyclase"/>
</dbReference>
<evidence type="ECO:0000313" key="6">
    <source>
        <dbReference type="Proteomes" id="UP000562027"/>
    </source>
</evidence>
<dbReference type="SMART" id="SM00267">
    <property type="entry name" value="GGDEF"/>
    <property type="match status" value="1"/>
</dbReference>
<keyword evidence="1" id="KW-0812">Transmembrane</keyword>
<gene>
    <name evidence="5" type="ORF">HNP55_003182</name>
</gene>